<evidence type="ECO:0000313" key="1">
    <source>
        <dbReference type="EMBL" id="RMP10357.1"/>
    </source>
</evidence>
<evidence type="ECO:0000313" key="2">
    <source>
        <dbReference type="Proteomes" id="UP000281604"/>
    </source>
</evidence>
<comment type="caution">
    <text evidence="1">The sequence shown here is derived from an EMBL/GenBank/DDBJ whole genome shotgun (WGS) entry which is preliminary data.</text>
</comment>
<gene>
    <name evidence="1" type="ORF">ALQ30_200652</name>
</gene>
<name>A0A3M4ATX5_9PSED</name>
<dbReference type="AlphaFoldDB" id="A0A3M4ATX5"/>
<proteinExistence type="predicted"/>
<reference evidence="1 2" key="1">
    <citation type="submission" date="2018-08" db="EMBL/GenBank/DDBJ databases">
        <title>Recombination of ecologically and evolutionarily significant loci maintains genetic cohesion in the Pseudomonas syringae species complex.</title>
        <authorList>
            <person name="Dillon M."/>
            <person name="Thakur S."/>
            <person name="Almeida R.N.D."/>
            <person name="Weir B.S."/>
            <person name="Guttman D.S."/>
        </authorList>
    </citation>
    <scope>NUCLEOTIDE SEQUENCE [LARGE SCALE GENOMIC DNA]</scope>
    <source>
        <strain evidence="1 2">ICMP 3706</strain>
    </source>
</reference>
<protein>
    <submittedName>
        <fullName evidence="1">Uncharacterized protein</fullName>
    </submittedName>
</protein>
<organism evidence="1 2">
    <name type="scientific">Pseudomonas syringae pv. persicae</name>
    <dbReference type="NCBI Taxonomy" id="237306"/>
    <lineage>
        <taxon>Bacteria</taxon>
        <taxon>Pseudomonadati</taxon>
        <taxon>Pseudomonadota</taxon>
        <taxon>Gammaproteobacteria</taxon>
        <taxon>Pseudomonadales</taxon>
        <taxon>Pseudomonadaceae</taxon>
        <taxon>Pseudomonas</taxon>
    </lineage>
</organism>
<accession>A0A3M4ATX5</accession>
<dbReference type="EMBL" id="RBQE01000173">
    <property type="protein sequence ID" value="RMP10357.1"/>
    <property type="molecule type" value="Genomic_DNA"/>
</dbReference>
<sequence>MNHIRVDDRSTVVGQGKQKRREGLFQGETNGLRIDDRNHHVLWKRTGWPLLESHQTIKGKLHGGGINYGTVIEFVARFYLKLPNEVIRRDSPALRQITLHVSTAFAALNLVTDQPLI</sequence>
<dbReference type="Proteomes" id="UP000281604">
    <property type="component" value="Unassembled WGS sequence"/>
</dbReference>